<reference evidence="1 2" key="1">
    <citation type="submission" date="2019-09" db="EMBL/GenBank/DDBJ databases">
        <title>Serinicoccus pratensis sp. nov., isolated from meadow soil.</title>
        <authorList>
            <person name="Zhang W."/>
        </authorList>
    </citation>
    <scope>NUCLEOTIDE SEQUENCE [LARGE SCALE GENOMIC DNA]</scope>
    <source>
        <strain evidence="1 2">W204</strain>
    </source>
</reference>
<dbReference type="AlphaFoldDB" id="A0A5J6V5E1"/>
<evidence type="ECO:0000313" key="2">
    <source>
        <dbReference type="Proteomes" id="UP000326546"/>
    </source>
</evidence>
<dbReference type="EMBL" id="CP044427">
    <property type="protein sequence ID" value="QFG68406.1"/>
    <property type="molecule type" value="Genomic_DNA"/>
</dbReference>
<keyword evidence="2" id="KW-1185">Reference proteome</keyword>
<gene>
    <name evidence="1" type="ORF">FY030_06480</name>
</gene>
<dbReference type="KEGG" id="serw:FY030_06480"/>
<dbReference type="OrthoDB" id="4945503at2"/>
<proteinExistence type="predicted"/>
<organism evidence="1 2">
    <name type="scientific">Ornithinimicrobium pratense</name>
    <dbReference type="NCBI Taxonomy" id="2593973"/>
    <lineage>
        <taxon>Bacteria</taxon>
        <taxon>Bacillati</taxon>
        <taxon>Actinomycetota</taxon>
        <taxon>Actinomycetes</taxon>
        <taxon>Micrococcales</taxon>
        <taxon>Ornithinimicrobiaceae</taxon>
        <taxon>Ornithinimicrobium</taxon>
    </lineage>
</organism>
<sequence length="138" mass="15724">MAIDVEALLARVVAEIFDENVSIVLEDAAAKRPQTYCAHLHSAAQDRRAHLCATYEWFELRIPDLDVSVTLFDYDDDDAPKDDALRELGLVARAYLDGEGCIESRRRFLRRGTSQRLTLDVNDRQWQFGKHASSVPYP</sequence>
<protein>
    <submittedName>
        <fullName evidence="1">Uncharacterized protein</fullName>
    </submittedName>
</protein>
<name>A0A5J6V5E1_9MICO</name>
<dbReference type="RefSeq" id="WP_158060794.1">
    <property type="nucleotide sequence ID" value="NZ_CP044427.1"/>
</dbReference>
<accession>A0A5J6V5E1</accession>
<evidence type="ECO:0000313" key="1">
    <source>
        <dbReference type="EMBL" id="QFG68406.1"/>
    </source>
</evidence>
<dbReference type="Proteomes" id="UP000326546">
    <property type="component" value="Chromosome"/>
</dbReference>